<dbReference type="AlphaFoldDB" id="A0A975A121"/>
<name>A0A975A121_9BACT</name>
<dbReference type="RefSeq" id="WP_205721575.1">
    <property type="nucleotide sequence ID" value="NZ_CP070608.1"/>
</dbReference>
<dbReference type="EMBL" id="CP070608">
    <property type="protein sequence ID" value="QSE97062.1"/>
    <property type="molecule type" value="Genomic_DNA"/>
</dbReference>
<reference evidence="2" key="1">
    <citation type="submission" date="2021-02" db="EMBL/GenBank/DDBJ databases">
        <title>Fulvivirga sp. S481 isolated from sea water.</title>
        <authorList>
            <person name="Bae S.S."/>
            <person name="Baek K."/>
        </authorList>
    </citation>
    <scope>NUCLEOTIDE SEQUENCE</scope>
    <source>
        <strain evidence="2">S481</strain>
    </source>
</reference>
<dbReference type="KEGG" id="fuv:JR347_15930"/>
<dbReference type="PROSITE" id="PS51257">
    <property type="entry name" value="PROKAR_LIPOPROTEIN"/>
    <property type="match status" value="1"/>
</dbReference>
<evidence type="ECO:0000313" key="2">
    <source>
        <dbReference type="EMBL" id="QSE97062.1"/>
    </source>
</evidence>
<dbReference type="Proteomes" id="UP000662783">
    <property type="component" value="Chromosome"/>
</dbReference>
<organism evidence="2 3">
    <name type="scientific">Fulvivirga lutea</name>
    <dbReference type="NCBI Taxonomy" id="2810512"/>
    <lineage>
        <taxon>Bacteria</taxon>
        <taxon>Pseudomonadati</taxon>
        <taxon>Bacteroidota</taxon>
        <taxon>Cytophagia</taxon>
        <taxon>Cytophagales</taxon>
        <taxon>Fulvivirgaceae</taxon>
        <taxon>Fulvivirga</taxon>
    </lineage>
</organism>
<keyword evidence="3" id="KW-1185">Reference proteome</keyword>
<gene>
    <name evidence="2" type="ORF">JR347_15930</name>
</gene>
<evidence type="ECO:0000313" key="3">
    <source>
        <dbReference type="Proteomes" id="UP000662783"/>
    </source>
</evidence>
<dbReference type="InterPro" id="IPR025245">
    <property type="entry name" value="DUF4197"/>
</dbReference>
<accession>A0A975A121</accession>
<feature type="chain" id="PRO_5037124098" evidence="1">
    <location>
        <begin position="21"/>
        <end position="274"/>
    </location>
</feature>
<keyword evidence="1" id="KW-0732">Signal</keyword>
<proteinExistence type="predicted"/>
<protein>
    <submittedName>
        <fullName evidence="2">DUF4197 domain-containing protein</fullName>
    </submittedName>
</protein>
<evidence type="ECO:0000256" key="1">
    <source>
        <dbReference type="SAM" id="SignalP"/>
    </source>
</evidence>
<sequence length="274" mass="29004">MRLFTKLILCSALVIGFASCDEVNDVLNAGLTDDEIVQGLKEALTVGTDSSVTSASAVNGYLQNQAIKILLPPEIQTLKNTVDNGAVNVPIIGDIPYQTLLDAYVLVAPNIESDPFEELITAMNRGAESAAVKAKPIFIDAITGISISDGLGILQGGETAATEYFQTNTSNALVTAFTPDLTTALGNTKALAIYSDLVGFMNYSYNYGLGSVTVSDVIDLGVELPESIEGYATEKAVDGLFHLVGEEEKQIRADPFAWASDILRKVFGSPQAGN</sequence>
<feature type="signal peptide" evidence="1">
    <location>
        <begin position="1"/>
        <end position="20"/>
    </location>
</feature>
<dbReference type="Pfam" id="PF13852">
    <property type="entry name" value="DUF4197"/>
    <property type="match status" value="2"/>
</dbReference>